<dbReference type="CDD" id="cd15505">
    <property type="entry name" value="PHD_ING"/>
    <property type="match status" value="1"/>
</dbReference>
<dbReference type="Gramene" id="Pp3c17_17740V3.2">
    <property type="protein sequence ID" value="Pp3c17_17740V3.2"/>
    <property type="gene ID" value="Pp3c17_17740"/>
</dbReference>
<feature type="binding site" evidence="9">
    <location>
        <position position="222"/>
    </location>
    <ligand>
        <name>Zn(2+)</name>
        <dbReference type="ChEBI" id="CHEBI:29105"/>
        <label>2</label>
    </ligand>
</feature>
<dbReference type="InterPro" id="IPR001965">
    <property type="entry name" value="Znf_PHD"/>
</dbReference>
<feature type="domain" description="PHD-type" evidence="13">
    <location>
        <begin position="201"/>
        <end position="253"/>
    </location>
</feature>
<dbReference type="EMBL" id="ABEU02000017">
    <property type="protein sequence ID" value="PNR36390.1"/>
    <property type="molecule type" value="Genomic_DNA"/>
</dbReference>
<feature type="region of interest" description="Disordered" evidence="12">
    <location>
        <begin position="153"/>
        <end position="194"/>
    </location>
</feature>
<evidence type="ECO:0000256" key="11">
    <source>
        <dbReference type="RuleBase" id="RU361213"/>
    </source>
</evidence>
<proteinExistence type="inferred from homology"/>
<accession>A9T6D5</accession>
<evidence type="ECO:0000256" key="6">
    <source>
        <dbReference type="ARBA" id="ARBA00022853"/>
    </source>
</evidence>
<dbReference type="GO" id="GO:0006325">
    <property type="term" value="P:chromatin organization"/>
    <property type="evidence" value="ECO:0007669"/>
    <property type="project" value="UniProtKB-KW"/>
</dbReference>
<dbReference type="InterPro" id="IPR011011">
    <property type="entry name" value="Znf_FYVE_PHD"/>
</dbReference>
<comment type="function">
    <text evidence="11">Component of an histone acetyltransferase complex.</text>
</comment>
<feature type="site" description="Histone H3K4me3 binding" evidence="8">
    <location>
        <position position="214"/>
    </location>
</feature>
<reference evidence="14 16" key="2">
    <citation type="journal article" date="2018" name="Plant J.">
        <title>The Physcomitrella patens chromosome-scale assembly reveals moss genome structure and evolution.</title>
        <authorList>
            <person name="Lang D."/>
            <person name="Ullrich K.K."/>
            <person name="Murat F."/>
            <person name="Fuchs J."/>
            <person name="Jenkins J."/>
            <person name="Haas F.B."/>
            <person name="Piednoel M."/>
            <person name="Gundlach H."/>
            <person name="Van Bel M."/>
            <person name="Meyberg R."/>
            <person name="Vives C."/>
            <person name="Morata J."/>
            <person name="Symeonidi A."/>
            <person name="Hiss M."/>
            <person name="Muchero W."/>
            <person name="Kamisugi Y."/>
            <person name="Saleh O."/>
            <person name="Blanc G."/>
            <person name="Decker E.L."/>
            <person name="van Gessel N."/>
            <person name="Grimwood J."/>
            <person name="Hayes R.D."/>
            <person name="Graham S.W."/>
            <person name="Gunter L.E."/>
            <person name="McDaniel S.F."/>
            <person name="Hoernstein S.N.W."/>
            <person name="Larsson A."/>
            <person name="Li F.W."/>
            <person name="Perroud P.F."/>
            <person name="Phillips J."/>
            <person name="Ranjan P."/>
            <person name="Rokshar D.S."/>
            <person name="Rothfels C.J."/>
            <person name="Schneider L."/>
            <person name="Shu S."/>
            <person name="Stevenson D.W."/>
            <person name="Thummler F."/>
            <person name="Tillich M."/>
            <person name="Villarreal Aguilar J.C."/>
            <person name="Widiez T."/>
            <person name="Wong G.K."/>
            <person name="Wymore A."/>
            <person name="Zhang Y."/>
            <person name="Zimmer A.D."/>
            <person name="Quatrano R.S."/>
            <person name="Mayer K.F.X."/>
            <person name="Goodstein D."/>
            <person name="Casacuberta J.M."/>
            <person name="Vandepoele K."/>
            <person name="Reski R."/>
            <person name="Cuming A.C."/>
            <person name="Tuskan G.A."/>
            <person name="Maumus F."/>
            <person name="Salse J."/>
            <person name="Schmutz J."/>
            <person name="Rensing S.A."/>
        </authorList>
    </citation>
    <scope>NUCLEOTIDE SEQUENCE [LARGE SCALE GENOMIC DNA]</scope>
    <source>
        <strain evidence="15 16">cv. Gransden 2004</strain>
    </source>
</reference>
<dbReference type="AlphaFoldDB" id="A9T6D5"/>
<comment type="domain">
    <text evidence="11">The PHD-type zinc finger mediates the binding to H3K4me3.</text>
</comment>
<evidence type="ECO:0000256" key="4">
    <source>
        <dbReference type="ARBA" id="ARBA00022771"/>
    </source>
</evidence>
<evidence type="ECO:0000256" key="7">
    <source>
        <dbReference type="ARBA" id="ARBA00023242"/>
    </source>
</evidence>
<dbReference type="FunFam" id="3.30.40.10:FF:000177">
    <property type="entry name" value="PHD finger protein ING"/>
    <property type="match status" value="1"/>
</dbReference>
<dbReference type="PANTHER" id="PTHR10333">
    <property type="entry name" value="INHIBITOR OF GROWTH PROTEIN"/>
    <property type="match status" value="1"/>
</dbReference>
<evidence type="ECO:0000259" key="13">
    <source>
        <dbReference type="PROSITE" id="PS50016"/>
    </source>
</evidence>
<comment type="subcellular location">
    <subcellularLocation>
        <location evidence="1 11">Nucleus</location>
    </subcellularLocation>
</comment>
<gene>
    <name evidence="15" type="primary">LOC112294024</name>
    <name evidence="14" type="ORF">PHYPA_022241</name>
</gene>
<evidence type="ECO:0000313" key="16">
    <source>
        <dbReference type="Proteomes" id="UP000006727"/>
    </source>
</evidence>
<evidence type="ECO:0000256" key="10">
    <source>
        <dbReference type="PROSITE-ProRule" id="PRU00146"/>
    </source>
</evidence>
<dbReference type="GO" id="GO:0008270">
    <property type="term" value="F:zinc ion binding"/>
    <property type="evidence" value="ECO:0007669"/>
    <property type="project" value="UniProtKB-KW"/>
</dbReference>
<dbReference type="CDD" id="cd17015">
    <property type="entry name" value="ING_plant"/>
    <property type="match status" value="1"/>
</dbReference>
<dbReference type="Proteomes" id="UP000006727">
    <property type="component" value="Chromosome 17"/>
</dbReference>
<keyword evidence="7 11" id="KW-0539">Nucleus</keyword>
<evidence type="ECO:0000256" key="1">
    <source>
        <dbReference type="ARBA" id="ARBA00004123"/>
    </source>
</evidence>
<keyword evidence="5 9" id="KW-0862">Zinc</keyword>
<feature type="binding site" evidence="9">
    <location>
        <position position="217"/>
    </location>
    <ligand>
        <name>Zn(2+)</name>
        <dbReference type="ChEBI" id="CHEBI:29105"/>
        <label>2</label>
    </ligand>
</feature>
<evidence type="ECO:0000313" key="14">
    <source>
        <dbReference type="EMBL" id="PNR36390.1"/>
    </source>
</evidence>
<feature type="site" description="Histone H3K4me3 binding" evidence="8">
    <location>
        <position position="227"/>
    </location>
</feature>
<comment type="similarity">
    <text evidence="2 11">Belongs to the ING family.</text>
</comment>
<evidence type="ECO:0000256" key="5">
    <source>
        <dbReference type="ARBA" id="ARBA00022833"/>
    </source>
</evidence>
<dbReference type="GO" id="GO:0005634">
    <property type="term" value="C:nucleus"/>
    <property type="evidence" value="ECO:0000318"/>
    <property type="project" value="GO_Central"/>
</dbReference>
<dbReference type="KEGG" id="ppp:112294024"/>
<keyword evidence="4 10" id="KW-0863">Zinc-finger</keyword>
<dbReference type="SMART" id="SM00249">
    <property type="entry name" value="PHD"/>
    <property type="match status" value="1"/>
</dbReference>
<keyword evidence="16" id="KW-1185">Reference proteome</keyword>
<keyword evidence="6 11" id="KW-0156">Chromatin regulator</keyword>
<dbReference type="InterPro" id="IPR024610">
    <property type="entry name" value="ING_N_histone-binding"/>
</dbReference>
<feature type="binding site" evidence="9">
    <location>
        <position position="229"/>
    </location>
    <ligand>
        <name>Zn(2+)</name>
        <dbReference type="ChEBI" id="CHEBI:29105"/>
        <label>1</label>
    </ligand>
</feature>
<feature type="binding site" evidence="9">
    <location>
        <position position="247"/>
    </location>
    <ligand>
        <name>Zn(2+)</name>
        <dbReference type="ChEBI" id="CHEBI:29105"/>
        <label>2</label>
    </ligand>
</feature>
<dbReference type="Gene3D" id="6.10.140.1740">
    <property type="match status" value="1"/>
</dbReference>
<dbReference type="SMART" id="SM01408">
    <property type="entry name" value="ING"/>
    <property type="match status" value="1"/>
</dbReference>
<dbReference type="PaxDb" id="3218-PP1S173_3V6.1"/>
<dbReference type="Pfam" id="PF12998">
    <property type="entry name" value="ING"/>
    <property type="match status" value="1"/>
</dbReference>
<dbReference type="OMA" id="PIYITPQ"/>
<dbReference type="PANTHER" id="PTHR10333:SF42">
    <property type="entry name" value="INHIBITOR OF GROWTH PROTEIN 5"/>
    <property type="match status" value="1"/>
</dbReference>
<evidence type="ECO:0000256" key="8">
    <source>
        <dbReference type="PIRSR" id="PIRSR628651-50"/>
    </source>
</evidence>
<protein>
    <recommendedName>
        <fullName evidence="11">PHD finger protein ING</fullName>
    </recommendedName>
</protein>
<dbReference type="EnsemblPlants" id="Pp3c17_17740V3.1">
    <property type="protein sequence ID" value="Pp3c17_17740V3.1"/>
    <property type="gene ID" value="Pp3c17_17740"/>
</dbReference>
<feature type="site" description="Histone H3K4me3 binding" evidence="8">
    <location>
        <position position="203"/>
    </location>
</feature>
<dbReference type="eggNOG" id="KOG1973">
    <property type="taxonomic scope" value="Eukaryota"/>
</dbReference>
<dbReference type="InterPro" id="IPR028651">
    <property type="entry name" value="ING_fam"/>
</dbReference>
<keyword evidence="3 9" id="KW-0479">Metal-binding</keyword>
<evidence type="ECO:0000256" key="12">
    <source>
        <dbReference type="SAM" id="MobiDB-lite"/>
    </source>
</evidence>
<dbReference type="HOGENOM" id="CLU_031900_1_0_1"/>
<feature type="binding site" evidence="9">
    <location>
        <position position="250"/>
    </location>
    <ligand>
        <name>Zn(2+)</name>
        <dbReference type="ChEBI" id="CHEBI:29105"/>
        <label>2</label>
    </ligand>
</feature>
<dbReference type="SUPFAM" id="SSF57903">
    <property type="entry name" value="FYVE/PHD zinc finger"/>
    <property type="match status" value="1"/>
</dbReference>
<evidence type="ECO:0000256" key="3">
    <source>
        <dbReference type="ARBA" id="ARBA00022723"/>
    </source>
</evidence>
<reference evidence="14 16" key="1">
    <citation type="journal article" date="2008" name="Science">
        <title>The Physcomitrella genome reveals evolutionary insights into the conquest of land by plants.</title>
        <authorList>
            <person name="Rensing S."/>
            <person name="Lang D."/>
            <person name="Zimmer A."/>
            <person name="Terry A."/>
            <person name="Salamov A."/>
            <person name="Shapiro H."/>
            <person name="Nishiyama T."/>
            <person name="Perroud P.-F."/>
            <person name="Lindquist E."/>
            <person name="Kamisugi Y."/>
            <person name="Tanahashi T."/>
            <person name="Sakakibara K."/>
            <person name="Fujita T."/>
            <person name="Oishi K."/>
            <person name="Shin-I T."/>
            <person name="Kuroki Y."/>
            <person name="Toyoda A."/>
            <person name="Suzuki Y."/>
            <person name="Hashimoto A."/>
            <person name="Yamaguchi K."/>
            <person name="Sugano A."/>
            <person name="Kohara Y."/>
            <person name="Fujiyama A."/>
            <person name="Anterola A."/>
            <person name="Aoki S."/>
            <person name="Ashton N."/>
            <person name="Barbazuk W.B."/>
            <person name="Barker E."/>
            <person name="Bennetzen J."/>
            <person name="Bezanilla M."/>
            <person name="Blankenship R."/>
            <person name="Cho S.H."/>
            <person name="Dutcher S."/>
            <person name="Estelle M."/>
            <person name="Fawcett J.A."/>
            <person name="Gundlach H."/>
            <person name="Hanada K."/>
            <person name="Heyl A."/>
            <person name="Hicks K.A."/>
            <person name="Hugh J."/>
            <person name="Lohr M."/>
            <person name="Mayer K."/>
            <person name="Melkozernov A."/>
            <person name="Murata T."/>
            <person name="Nelson D."/>
            <person name="Pils B."/>
            <person name="Prigge M."/>
            <person name="Reiss B."/>
            <person name="Renner T."/>
            <person name="Rombauts S."/>
            <person name="Rushton P."/>
            <person name="Sanderfoot A."/>
            <person name="Schween G."/>
            <person name="Shiu S.-H."/>
            <person name="Stueber K."/>
            <person name="Theodoulou F.L."/>
            <person name="Tu H."/>
            <person name="Van de Peer Y."/>
            <person name="Verrier P.J."/>
            <person name="Waters E."/>
            <person name="Wood A."/>
            <person name="Yang L."/>
            <person name="Cove D."/>
            <person name="Cuming A."/>
            <person name="Hasebe M."/>
            <person name="Lucas S."/>
            <person name="Mishler D.B."/>
            <person name="Reski R."/>
            <person name="Grigoriev I."/>
            <person name="Quatrano R.S."/>
            <person name="Boore J.L."/>
        </authorList>
    </citation>
    <scope>NUCLEOTIDE SEQUENCE [LARGE SCALE GENOMIC DNA]</scope>
    <source>
        <strain evidence="15 16">cv. Gransden 2004</strain>
    </source>
</reference>
<reference evidence="15" key="3">
    <citation type="submission" date="2020-12" db="UniProtKB">
        <authorList>
            <consortium name="EnsemblPlants"/>
        </authorList>
    </citation>
    <scope>IDENTIFICATION</scope>
</reference>
<name>A9T6D5_PHYPA</name>
<dbReference type="EnsemblPlants" id="Pp3c17_17740V3.2">
    <property type="protein sequence ID" value="Pp3c17_17740V3.2"/>
    <property type="gene ID" value="Pp3c17_17740"/>
</dbReference>
<dbReference type="Gramene" id="Pp3c17_17740V3.1">
    <property type="protein sequence ID" value="Pp3c17_17740V3.1"/>
    <property type="gene ID" value="Pp3c17_17740"/>
</dbReference>
<feature type="binding site" evidence="9">
    <location>
        <position position="204"/>
    </location>
    <ligand>
        <name>Zn(2+)</name>
        <dbReference type="ChEBI" id="CHEBI:29105"/>
        <label>1</label>
    </ligand>
</feature>
<dbReference type="InterPro" id="IPR019787">
    <property type="entry name" value="Znf_PHD-finger"/>
</dbReference>
<dbReference type="STRING" id="3218.A9T6D5"/>
<dbReference type="GeneID" id="112294024"/>
<dbReference type="Gene3D" id="3.30.40.10">
    <property type="entry name" value="Zinc/RING finger domain, C3HC4 (zinc finger)"/>
    <property type="match status" value="1"/>
</dbReference>
<evidence type="ECO:0000313" key="15">
    <source>
        <dbReference type="EnsemblPlants" id="Pp3c17_17740V3.1"/>
    </source>
</evidence>
<dbReference type="InterPro" id="IPR013083">
    <property type="entry name" value="Znf_RING/FYVE/PHD"/>
</dbReference>
<feature type="compositionally biased region" description="Basic and acidic residues" evidence="12">
    <location>
        <begin position="153"/>
        <end position="174"/>
    </location>
</feature>
<dbReference type="RefSeq" id="XP_024399875.1">
    <property type="nucleotide sequence ID" value="XM_024544107.2"/>
</dbReference>
<feature type="binding site" evidence="9">
    <location>
        <position position="206"/>
    </location>
    <ligand>
        <name>Zn(2+)</name>
        <dbReference type="ChEBI" id="CHEBI:29105"/>
        <label>1</label>
    </ligand>
</feature>
<dbReference type="OrthoDB" id="5411773at2759"/>
<feature type="binding site" evidence="9">
    <location>
        <position position="232"/>
    </location>
    <ligand>
        <name>Zn(2+)</name>
        <dbReference type="ChEBI" id="CHEBI:29105"/>
        <label>1</label>
    </ligand>
</feature>
<dbReference type="FunCoup" id="A9T6D5">
    <property type="interactions" value="2545"/>
</dbReference>
<feature type="site" description="Histone H3K4me3 binding" evidence="8">
    <location>
        <position position="218"/>
    </location>
</feature>
<comment type="subunit">
    <text evidence="11">Component of an histone acetyltransferase complex. Interacts with H3K4me3 and to a lesser extent with H3K4me2.</text>
</comment>
<evidence type="ECO:0000256" key="2">
    <source>
        <dbReference type="ARBA" id="ARBA00010210"/>
    </source>
</evidence>
<organism evidence="14">
    <name type="scientific">Physcomitrium patens</name>
    <name type="common">Spreading-leaved earth moss</name>
    <name type="synonym">Physcomitrella patens</name>
    <dbReference type="NCBI Taxonomy" id="3218"/>
    <lineage>
        <taxon>Eukaryota</taxon>
        <taxon>Viridiplantae</taxon>
        <taxon>Streptophyta</taxon>
        <taxon>Embryophyta</taxon>
        <taxon>Bryophyta</taxon>
        <taxon>Bryophytina</taxon>
        <taxon>Bryopsida</taxon>
        <taxon>Funariidae</taxon>
        <taxon>Funariales</taxon>
        <taxon>Funariaceae</taxon>
        <taxon>Physcomitrium</taxon>
    </lineage>
</organism>
<dbReference type="PROSITE" id="PS50016">
    <property type="entry name" value="ZF_PHD_2"/>
    <property type="match status" value="1"/>
</dbReference>
<sequence length="263" mass="30294">MTRTGVYVDDYLEFCSSLPAELQRLLSTMRELDDRSQNMIMQTREQVRACLAKKRDGLDADSSLDIQRQQIESNQTNTLKLCTEKVLLAQQAYDLIETHMKRLDEDLSSFAEDLKQEGKVLNDETYISPLTFKDEKRKVQFLTPIGKRLDSRLDRDRGLESARERERDRDRDSELMPPPGSHKKSLPAPTDVDQPIDPNEPTYCICHQVSFGDMIACDNEKCEGGEWFHYQCVGLSSETRFKGKWYCPTCRSLQKRGLLDAPS</sequence>
<evidence type="ECO:0000256" key="9">
    <source>
        <dbReference type="PIRSR" id="PIRSR628651-51"/>
    </source>
</evidence>